<keyword evidence="4 9" id="KW-0732">Signal</keyword>
<name>A0A1M5I580_9BRAD</name>
<dbReference type="InterPro" id="IPR006059">
    <property type="entry name" value="SBP"/>
</dbReference>
<dbReference type="OrthoDB" id="8871943at2"/>
<keyword evidence="8" id="KW-0449">Lipoprotein</keyword>
<gene>
    <name evidence="10" type="ORF">SAMN05443248_0803</name>
</gene>
<reference evidence="10 11" key="1">
    <citation type="submission" date="2016-11" db="EMBL/GenBank/DDBJ databases">
        <authorList>
            <person name="Jaros S."/>
            <person name="Januszkiewicz K."/>
            <person name="Wedrychowicz H."/>
        </authorList>
    </citation>
    <scope>NUCLEOTIDE SEQUENCE [LARGE SCALE GENOMIC DNA]</scope>
    <source>
        <strain evidence="10 11">GAS138</strain>
    </source>
</reference>
<dbReference type="GO" id="GO:0042597">
    <property type="term" value="C:periplasmic space"/>
    <property type="evidence" value="ECO:0007669"/>
    <property type="project" value="UniProtKB-SubCell"/>
</dbReference>
<evidence type="ECO:0000256" key="9">
    <source>
        <dbReference type="SAM" id="SignalP"/>
    </source>
</evidence>
<dbReference type="Gene3D" id="3.40.190.10">
    <property type="entry name" value="Periplasmic binding protein-like II"/>
    <property type="match status" value="1"/>
</dbReference>
<evidence type="ECO:0000256" key="3">
    <source>
        <dbReference type="ARBA" id="ARBA00022475"/>
    </source>
</evidence>
<dbReference type="RefSeq" id="WP_079600094.1">
    <property type="nucleotide sequence ID" value="NZ_LT670817.1"/>
</dbReference>
<feature type="chain" id="PRO_5013155302" evidence="9">
    <location>
        <begin position="29"/>
        <end position="461"/>
    </location>
</feature>
<comment type="subcellular location">
    <subcellularLocation>
        <location evidence="1">Periplasm</location>
    </subcellularLocation>
</comment>
<evidence type="ECO:0000256" key="7">
    <source>
        <dbReference type="ARBA" id="ARBA00023139"/>
    </source>
</evidence>
<dbReference type="EMBL" id="LT670817">
    <property type="protein sequence ID" value="SHG23401.1"/>
    <property type="molecule type" value="Genomic_DNA"/>
</dbReference>
<evidence type="ECO:0000256" key="8">
    <source>
        <dbReference type="ARBA" id="ARBA00023288"/>
    </source>
</evidence>
<comment type="similarity">
    <text evidence="2">Belongs to the bacterial solute-binding protein 1 family.</text>
</comment>
<evidence type="ECO:0000256" key="5">
    <source>
        <dbReference type="ARBA" id="ARBA00022764"/>
    </source>
</evidence>
<evidence type="ECO:0000313" key="11">
    <source>
        <dbReference type="Proteomes" id="UP000189796"/>
    </source>
</evidence>
<evidence type="ECO:0000256" key="2">
    <source>
        <dbReference type="ARBA" id="ARBA00008520"/>
    </source>
</evidence>
<dbReference type="Proteomes" id="UP000189796">
    <property type="component" value="Chromosome I"/>
</dbReference>
<accession>A0A1M5I580</accession>
<evidence type="ECO:0000256" key="4">
    <source>
        <dbReference type="ARBA" id="ARBA00022729"/>
    </source>
</evidence>
<keyword evidence="3" id="KW-1003">Cell membrane</keyword>
<keyword evidence="7" id="KW-0564">Palmitate</keyword>
<feature type="signal peptide" evidence="9">
    <location>
        <begin position="1"/>
        <end position="28"/>
    </location>
</feature>
<keyword evidence="6" id="KW-0472">Membrane</keyword>
<evidence type="ECO:0000256" key="6">
    <source>
        <dbReference type="ARBA" id="ARBA00023136"/>
    </source>
</evidence>
<dbReference type="InterPro" id="IPR050490">
    <property type="entry name" value="Bact_solute-bd_prot1"/>
</dbReference>
<dbReference type="PANTHER" id="PTHR43649:SF33">
    <property type="entry name" value="POLYGALACTURONAN_RHAMNOGALACTURONAN-BINDING PROTEIN YTCQ"/>
    <property type="match status" value="1"/>
</dbReference>
<dbReference type="SUPFAM" id="SSF53850">
    <property type="entry name" value="Periplasmic binding protein-like II"/>
    <property type="match status" value="1"/>
</dbReference>
<dbReference type="AlphaFoldDB" id="A0A1M5I580"/>
<keyword evidence="5" id="KW-0574">Periplasm</keyword>
<organism evidence="10 11">
    <name type="scientific">Bradyrhizobium erythrophlei</name>
    <dbReference type="NCBI Taxonomy" id="1437360"/>
    <lineage>
        <taxon>Bacteria</taxon>
        <taxon>Pseudomonadati</taxon>
        <taxon>Pseudomonadota</taxon>
        <taxon>Alphaproteobacteria</taxon>
        <taxon>Hyphomicrobiales</taxon>
        <taxon>Nitrobacteraceae</taxon>
        <taxon>Bradyrhizobium</taxon>
    </lineage>
</organism>
<evidence type="ECO:0000313" key="10">
    <source>
        <dbReference type="EMBL" id="SHG23401.1"/>
    </source>
</evidence>
<evidence type="ECO:0000256" key="1">
    <source>
        <dbReference type="ARBA" id="ARBA00004418"/>
    </source>
</evidence>
<sequence length="461" mass="51598">MKPRGIRALAFAVAAAISLLYAAAPATAQEKLTVWWVKGFYKSEDDALNEAIRKFEAKTGVKVELSQYAVQDMIPKTVAALDSGTPPDVAYSDSYDVQAAGKWAFEGKLEDLTDILAPTKSAFAPNTLETASLYNDQTKKKAYYGFPLKQQTMHVQIWSDMLQTAGFKVSDIPTKWADYWSFWCDKVQPAYRKATGTRVYGIGQPMGVESTDSFQSFYTFMDAYNVKLVDDDGKLLVDDPKVREGLIGALRDYTDTYLKGCTPPSSTTWKDPDNNVAFHNRTTVMTHNFTISIAAKWYEDSQNQALTPEQRAAGKKAYEETIITAGFPNKPDGSPIKYRSDVKIGVIFQAAKNKARAKEFVKFLLQDENLQPYVEGALGRWFPVTLTGQKSAFWQADHHRKAVYAQFTGGTTPFDFVRNYKFTILNNENVWAKAMNRVVSEKVPVDKAVDELIARIKQVAG</sequence>
<dbReference type="PANTHER" id="PTHR43649">
    <property type="entry name" value="ARABINOSE-BINDING PROTEIN-RELATED"/>
    <property type="match status" value="1"/>
</dbReference>
<proteinExistence type="inferred from homology"/>
<dbReference type="Pfam" id="PF13416">
    <property type="entry name" value="SBP_bac_8"/>
    <property type="match status" value="1"/>
</dbReference>
<protein>
    <submittedName>
        <fullName evidence="10">Carbohydrate ABC transporter substrate-binding protein, CUT1 family</fullName>
    </submittedName>
</protein>